<dbReference type="SMART" id="SM00422">
    <property type="entry name" value="HTH_MERR"/>
    <property type="match status" value="1"/>
</dbReference>
<dbReference type="CDD" id="cd04785">
    <property type="entry name" value="HTH_CadR-PbrR-like"/>
    <property type="match status" value="1"/>
</dbReference>
<evidence type="ECO:0000313" key="4">
    <source>
        <dbReference type="Proteomes" id="UP000281094"/>
    </source>
</evidence>
<protein>
    <submittedName>
        <fullName evidence="3">MerR family transcriptional regulator</fullName>
    </submittedName>
</protein>
<dbReference type="GO" id="GO:0003677">
    <property type="term" value="F:DNA binding"/>
    <property type="evidence" value="ECO:0007669"/>
    <property type="project" value="UniProtKB-KW"/>
</dbReference>
<dbReference type="InterPro" id="IPR009061">
    <property type="entry name" value="DNA-bd_dom_put_sf"/>
</dbReference>
<keyword evidence="1" id="KW-0238">DNA-binding</keyword>
<dbReference type="SUPFAM" id="SSF46955">
    <property type="entry name" value="Putative DNA-binding domain"/>
    <property type="match status" value="1"/>
</dbReference>
<dbReference type="EMBL" id="RCWN01000001">
    <property type="protein sequence ID" value="RLQ88499.1"/>
    <property type="molecule type" value="Genomic_DNA"/>
</dbReference>
<dbReference type="RefSeq" id="WP_121645467.1">
    <property type="nucleotide sequence ID" value="NZ_RCWN01000001.1"/>
</dbReference>
<dbReference type="GO" id="GO:0003700">
    <property type="term" value="F:DNA-binding transcription factor activity"/>
    <property type="evidence" value="ECO:0007669"/>
    <property type="project" value="InterPro"/>
</dbReference>
<dbReference type="PANTHER" id="PTHR30204">
    <property type="entry name" value="REDOX-CYCLING DRUG-SENSING TRANSCRIPTIONAL ACTIVATOR SOXR"/>
    <property type="match status" value="1"/>
</dbReference>
<dbReference type="PRINTS" id="PR00040">
    <property type="entry name" value="HTHMERR"/>
</dbReference>
<sequence length="137" mass="15353">MFSIGELSLRTGVKVPTIRYYEKAGLLEAPERTSGNQRRYSRSGLERLSFIRHARALGLSIEDIRELVELASEPERPCGEAHHIASAHLASVRARIRKLKRLERELVRIVDISDADCLGECHVIQSLADHALCGSDH</sequence>
<comment type="caution">
    <text evidence="3">The sequence shown here is derived from an EMBL/GenBank/DDBJ whole genome shotgun (WGS) entry which is preliminary data.</text>
</comment>
<evidence type="ECO:0000256" key="1">
    <source>
        <dbReference type="ARBA" id="ARBA00023125"/>
    </source>
</evidence>
<proteinExistence type="predicted"/>
<dbReference type="PROSITE" id="PS00552">
    <property type="entry name" value="HTH_MERR_1"/>
    <property type="match status" value="1"/>
</dbReference>
<dbReference type="AlphaFoldDB" id="A0A3L7JDV8"/>
<dbReference type="PROSITE" id="PS50937">
    <property type="entry name" value="HTH_MERR_2"/>
    <property type="match status" value="1"/>
</dbReference>
<evidence type="ECO:0000259" key="2">
    <source>
        <dbReference type="PROSITE" id="PS50937"/>
    </source>
</evidence>
<dbReference type="InterPro" id="IPR000551">
    <property type="entry name" value="MerR-type_HTH_dom"/>
</dbReference>
<accession>A0A3L7JDV8</accession>
<organism evidence="3 4">
    <name type="scientific">Notoacmeibacter ruber</name>
    <dbReference type="NCBI Taxonomy" id="2670375"/>
    <lineage>
        <taxon>Bacteria</taxon>
        <taxon>Pseudomonadati</taxon>
        <taxon>Pseudomonadota</taxon>
        <taxon>Alphaproteobacteria</taxon>
        <taxon>Hyphomicrobiales</taxon>
        <taxon>Notoacmeibacteraceae</taxon>
        <taxon>Notoacmeibacter</taxon>
    </lineage>
</organism>
<reference evidence="3 4" key="1">
    <citation type="submission" date="2018-10" db="EMBL/GenBank/DDBJ databases">
        <title>Notoacmeibacter sp. M2BS9Y-3-1, whole genome shotgun sequence.</title>
        <authorList>
            <person name="Tuo L."/>
        </authorList>
    </citation>
    <scope>NUCLEOTIDE SEQUENCE [LARGE SCALE GENOMIC DNA]</scope>
    <source>
        <strain evidence="3 4">M2BS9Y-3-1</strain>
    </source>
</reference>
<dbReference type="Pfam" id="PF13411">
    <property type="entry name" value="MerR_1"/>
    <property type="match status" value="1"/>
</dbReference>
<dbReference type="InterPro" id="IPR047057">
    <property type="entry name" value="MerR_fam"/>
</dbReference>
<evidence type="ECO:0000313" key="3">
    <source>
        <dbReference type="EMBL" id="RLQ88499.1"/>
    </source>
</evidence>
<dbReference type="Gene3D" id="1.10.1660.10">
    <property type="match status" value="1"/>
</dbReference>
<dbReference type="PANTHER" id="PTHR30204:SF92">
    <property type="entry name" value="HTH-TYPE TRANSCRIPTIONAL REGULATOR ZNTR"/>
    <property type="match status" value="1"/>
</dbReference>
<dbReference type="Proteomes" id="UP000281094">
    <property type="component" value="Unassembled WGS sequence"/>
</dbReference>
<keyword evidence="4" id="KW-1185">Reference proteome</keyword>
<feature type="domain" description="HTH merR-type" evidence="2">
    <location>
        <begin position="1"/>
        <end position="70"/>
    </location>
</feature>
<name>A0A3L7JDV8_9HYPH</name>
<gene>
    <name evidence="3" type="ORF">D8780_10050</name>
</gene>